<comment type="caution">
    <text evidence="1">The sequence shown here is derived from an EMBL/GenBank/DDBJ whole genome shotgun (WGS) entry which is preliminary data.</text>
</comment>
<protein>
    <submittedName>
        <fullName evidence="1">Uncharacterized protein</fullName>
    </submittedName>
</protein>
<reference evidence="1 2" key="1">
    <citation type="submission" date="2023-09" db="EMBL/GenBank/DDBJ databases">
        <title>Genomes of two closely related lineages of the louse Polyplax serrata with different host specificities.</title>
        <authorList>
            <person name="Martinu J."/>
            <person name="Tarabai H."/>
            <person name="Stefka J."/>
            <person name="Hypsa V."/>
        </authorList>
    </citation>
    <scope>NUCLEOTIDE SEQUENCE [LARGE SCALE GENOMIC DNA]</scope>
    <source>
        <strain evidence="1">98ZLc_SE</strain>
    </source>
</reference>
<accession>A0ABR1AHZ6</accession>
<evidence type="ECO:0000313" key="1">
    <source>
        <dbReference type="EMBL" id="KAK6619372.1"/>
    </source>
</evidence>
<dbReference type="EMBL" id="JAWJWF010000049">
    <property type="protein sequence ID" value="KAK6619372.1"/>
    <property type="molecule type" value="Genomic_DNA"/>
</dbReference>
<proteinExistence type="predicted"/>
<sequence length="67" mass="7940">MSDLSVRDFGGVQMVTDETTEEKNEIFIYERKRARRFFERITWDNSMSHLCLTQSSSLNCEKEGEEK</sequence>
<gene>
    <name evidence="1" type="ORF">RUM44_003754</name>
</gene>
<keyword evidence="2" id="KW-1185">Reference proteome</keyword>
<dbReference type="Proteomes" id="UP001359485">
    <property type="component" value="Unassembled WGS sequence"/>
</dbReference>
<name>A0ABR1AHZ6_POLSC</name>
<evidence type="ECO:0000313" key="2">
    <source>
        <dbReference type="Proteomes" id="UP001359485"/>
    </source>
</evidence>
<organism evidence="1 2">
    <name type="scientific">Polyplax serrata</name>
    <name type="common">Common mouse louse</name>
    <dbReference type="NCBI Taxonomy" id="468196"/>
    <lineage>
        <taxon>Eukaryota</taxon>
        <taxon>Metazoa</taxon>
        <taxon>Ecdysozoa</taxon>
        <taxon>Arthropoda</taxon>
        <taxon>Hexapoda</taxon>
        <taxon>Insecta</taxon>
        <taxon>Pterygota</taxon>
        <taxon>Neoptera</taxon>
        <taxon>Paraneoptera</taxon>
        <taxon>Psocodea</taxon>
        <taxon>Troctomorpha</taxon>
        <taxon>Phthiraptera</taxon>
        <taxon>Anoplura</taxon>
        <taxon>Polyplacidae</taxon>
        <taxon>Polyplax</taxon>
    </lineage>
</organism>